<keyword evidence="3" id="KW-1185">Reference proteome</keyword>
<feature type="compositionally biased region" description="Low complexity" evidence="1">
    <location>
        <begin position="43"/>
        <end position="55"/>
    </location>
</feature>
<dbReference type="EMBL" id="LIAE01006990">
    <property type="protein sequence ID" value="PAV83160.1"/>
    <property type="molecule type" value="Genomic_DNA"/>
</dbReference>
<dbReference type="Proteomes" id="UP000218231">
    <property type="component" value="Unassembled WGS sequence"/>
</dbReference>
<evidence type="ECO:0000313" key="3">
    <source>
        <dbReference type="Proteomes" id="UP000218231"/>
    </source>
</evidence>
<protein>
    <submittedName>
        <fullName evidence="2">Uncharacterized protein</fullName>
    </submittedName>
</protein>
<comment type="caution">
    <text evidence="2">The sequence shown here is derived from an EMBL/GenBank/DDBJ whole genome shotgun (WGS) entry which is preliminary data.</text>
</comment>
<feature type="region of interest" description="Disordered" evidence="1">
    <location>
        <begin position="1"/>
        <end position="104"/>
    </location>
</feature>
<organism evidence="2 3">
    <name type="scientific">Diploscapter pachys</name>
    <dbReference type="NCBI Taxonomy" id="2018661"/>
    <lineage>
        <taxon>Eukaryota</taxon>
        <taxon>Metazoa</taxon>
        <taxon>Ecdysozoa</taxon>
        <taxon>Nematoda</taxon>
        <taxon>Chromadorea</taxon>
        <taxon>Rhabditida</taxon>
        <taxon>Rhabditina</taxon>
        <taxon>Rhabditomorpha</taxon>
        <taxon>Rhabditoidea</taxon>
        <taxon>Rhabditidae</taxon>
        <taxon>Diploscapter</taxon>
    </lineage>
</organism>
<gene>
    <name evidence="2" type="ORF">WR25_23960</name>
</gene>
<sequence>MDERVEGHWTEAAETHFLWESEKTEPASHDISKRVPSTHFTPEDSSLPLPSSPEDSPLPLPSSPEDSTSHPRLEGQSQASIAQLYTRPKGQSITWGRALEQDRN</sequence>
<evidence type="ECO:0000256" key="1">
    <source>
        <dbReference type="SAM" id="MobiDB-lite"/>
    </source>
</evidence>
<proteinExistence type="predicted"/>
<reference evidence="2 3" key="1">
    <citation type="journal article" date="2017" name="Curr. Biol.">
        <title>Genome architecture and evolution of a unichromosomal asexual nematode.</title>
        <authorList>
            <person name="Fradin H."/>
            <person name="Zegar C."/>
            <person name="Gutwein M."/>
            <person name="Lucas J."/>
            <person name="Kovtun M."/>
            <person name="Corcoran D."/>
            <person name="Baugh L.R."/>
            <person name="Kiontke K."/>
            <person name="Gunsalus K."/>
            <person name="Fitch D.H."/>
            <person name="Piano F."/>
        </authorList>
    </citation>
    <scope>NUCLEOTIDE SEQUENCE [LARGE SCALE GENOMIC DNA]</scope>
    <source>
        <strain evidence="2">PF1309</strain>
    </source>
</reference>
<name>A0A2A2LAE5_9BILA</name>
<evidence type="ECO:0000313" key="2">
    <source>
        <dbReference type="EMBL" id="PAV83160.1"/>
    </source>
</evidence>
<accession>A0A2A2LAE5</accession>
<dbReference type="AlphaFoldDB" id="A0A2A2LAE5"/>
<feature type="compositionally biased region" description="Polar residues" evidence="1">
    <location>
        <begin position="75"/>
        <end position="94"/>
    </location>
</feature>
<feature type="compositionally biased region" description="Basic and acidic residues" evidence="1">
    <location>
        <begin position="1"/>
        <end position="33"/>
    </location>
</feature>